<dbReference type="Pfam" id="PF03929">
    <property type="entry name" value="PepSY_TM"/>
    <property type="match status" value="1"/>
</dbReference>
<dbReference type="RefSeq" id="WP_115831441.1">
    <property type="nucleotide sequence ID" value="NZ_QNUL01000009.1"/>
</dbReference>
<sequence>MDKKTFTKMAFKVHGYLGLVFGLFYLFFGISGSVLIFSKDVEHRLHTELHHVVPQKKKASVDSIFRKLAVSYPPVRQIVLNHFPATSHDSYEFMIFEYQQKTTDNYLSYAFVNPYTGQVLKKGNFGDLKAPFSRWLYSAHYCLQADKPGRLITAIIGLLFIVNLTTGVWIYRKHVAEVLRFKAGLSFKNGRTFFSSLHRVVGVWSLVLNFLMFFSGFWMNKSLFIPSEWEIIPAQKENYLIGGDIDIILQKAQQIKGFTPIAIKVGTDQKKDVVVNGRFEDTVNPLLWGKASDVYFDSDTGELKEIIRIEDKPAADQFYWAMKQFHMGHYDNLFVKIIYALVGLSPAILSLTGYLLWRKRKKPLKKKYPAMALNTTVLP</sequence>
<keyword evidence="1" id="KW-1133">Transmembrane helix</keyword>
<organism evidence="2 3">
    <name type="scientific">Dyadobacter luteus</name>
    <dbReference type="NCBI Taxonomy" id="2259619"/>
    <lineage>
        <taxon>Bacteria</taxon>
        <taxon>Pseudomonadati</taxon>
        <taxon>Bacteroidota</taxon>
        <taxon>Cytophagia</taxon>
        <taxon>Cytophagales</taxon>
        <taxon>Spirosomataceae</taxon>
        <taxon>Dyadobacter</taxon>
    </lineage>
</organism>
<feature type="transmembrane region" description="Helical" evidence="1">
    <location>
        <begin position="151"/>
        <end position="171"/>
    </location>
</feature>
<accession>A0A3D8YAY2</accession>
<feature type="transmembrane region" description="Helical" evidence="1">
    <location>
        <begin position="192"/>
        <end position="219"/>
    </location>
</feature>
<feature type="transmembrane region" description="Helical" evidence="1">
    <location>
        <begin position="337"/>
        <end position="357"/>
    </location>
</feature>
<keyword evidence="1" id="KW-0472">Membrane</keyword>
<evidence type="ECO:0000313" key="2">
    <source>
        <dbReference type="EMBL" id="REA60919.1"/>
    </source>
</evidence>
<comment type="caution">
    <text evidence="2">The sequence shown here is derived from an EMBL/GenBank/DDBJ whole genome shotgun (WGS) entry which is preliminary data.</text>
</comment>
<dbReference type="PANTHER" id="PTHR34219">
    <property type="entry name" value="IRON-REGULATED INNER MEMBRANE PROTEIN-RELATED"/>
    <property type="match status" value="1"/>
</dbReference>
<dbReference type="AlphaFoldDB" id="A0A3D8YAY2"/>
<dbReference type="NCBIfam" id="TIGR01167">
    <property type="entry name" value="LPXTG_anchor"/>
    <property type="match status" value="1"/>
</dbReference>
<evidence type="ECO:0000256" key="1">
    <source>
        <dbReference type="SAM" id="Phobius"/>
    </source>
</evidence>
<evidence type="ECO:0000313" key="3">
    <source>
        <dbReference type="Proteomes" id="UP000256373"/>
    </source>
</evidence>
<keyword evidence="3" id="KW-1185">Reference proteome</keyword>
<name>A0A3D8YAY2_9BACT</name>
<evidence type="ECO:0008006" key="4">
    <source>
        <dbReference type="Google" id="ProtNLM"/>
    </source>
</evidence>
<dbReference type="InterPro" id="IPR005625">
    <property type="entry name" value="PepSY-ass_TM"/>
</dbReference>
<dbReference type="EMBL" id="QNUL01000009">
    <property type="protein sequence ID" value="REA60919.1"/>
    <property type="molecule type" value="Genomic_DNA"/>
</dbReference>
<proteinExistence type="predicted"/>
<reference evidence="2 3" key="1">
    <citation type="submission" date="2018-07" db="EMBL/GenBank/DDBJ databases">
        <title>Dyadobacter roseus sp. nov., isolated from rose rhizosphere soil.</title>
        <authorList>
            <person name="Chen L."/>
        </authorList>
    </citation>
    <scope>NUCLEOTIDE SEQUENCE [LARGE SCALE GENOMIC DNA]</scope>
    <source>
        <strain evidence="2 3">RS19</strain>
    </source>
</reference>
<keyword evidence="1" id="KW-0812">Transmembrane</keyword>
<feature type="transmembrane region" description="Helical" evidence="1">
    <location>
        <begin position="16"/>
        <end position="37"/>
    </location>
</feature>
<protein>
    <recommendedName>
        <fullName evidence="4">PepSY domain-containing protein</fullName>
    </recommendedName>
</protein>
<dbReference type="Proteomes" id="UP000256373">
    <property type="component" value="Unassembled WGS sequence"/>
</dbReference>
<dbReference type="OrthoDB" id="111691at2"/>
<gene>
    <name evidence="2" type="ORF">DSL64_13540</name>
</gene>